<protein>
    <submittedName>
        <fullName evidence="1">Phosphoglycerate mutase</fullName>
    </submittedName>
</protein>
<organism evidence="1 2">
    <name type="scientific">Tepidicaulis marinus</name>
    <dbReference type="NCBI Taxonomy" id="1333998"/>
    <lineage>
        <taxon>Bacteria</taxon>
        <taxon>Pseudomonadati</taxon>
        <taxon>Pseudomonadota</taxon>
        <taxon>Alphaproteobacteria</taxon>
        <taxon>Hyphomicrobiales</taxon>
        <taxon>Parvibaculaceae</taxon>
        <taxon>Tepidicaulis</taxon>
    </lineage>
</organism>
<name>A0A081B7C2_9HYPH</name>
<accession>A0A081B7C2</accession>
<dbReference type="GO" id="GO:0005737">
    <property type="term" value="C:cytoplasm"/>
    <property type="evidence" value="ECO:0007669"/>
    <property type="project" value="TreeGrafter"/>
</dbReference>
<dbReference type="AlphaFoldDB" id="A0A081B7C2"/>
<dbReference type="SMART" id="SM00855">
    <property type="entry name" value="PGAM"/>
    <property type="match status" value="1"/>
</dbReference>
<dbReference type="PANTHER" id="PTHR48100">
    <property type="entry name" value="BROAD-SPECIFICITY PHOSPHATASE YOR283W-RELATED"/>
    <property type="match status" value="1"/>
</dbReference>
<dbReference type="InterPro" id="IPR013078">
    <property type="entry name" value="His_Pase_superF_clade-1"/>
</dbReference>
<comment type="caution">
    <text evidence="1">The sequence shown here is derived from an EMBL/GenBank/DDBJ whole genome shotgun (WGS) entry which is preliminary data.</text>
</comment>
<dbReference type="Proteomes" id="UP000028702">
    <property type="component" value="Unassembled WGS sequence"/>
</dbReference>
<dbReference type="Pfam" id="PF00300">
    <property type="entry name" value="His_Phos_1"/>
    <property type="match status" value="1"/>
</dbReference>
<evidence type="ECO:0000313" key="1">
    <source>
        <dbReference type="EMBL" id="GAK43940.1"/>
    </source>
</evidence>
<dbReference type="CDD" id="cd07067">
    <property type="entry name" value="HP_PGM_like"/>
    <property type="match status" value="1"/>
</dbReference>
<sequence>MSALPGTTGRRRIYLMRHGHVDYFGKEIQAAGGDTKVVPLTPRGRKEAIAAGKALSHVRFDRALCSGAPRTRSTAELVLDMQDEAARPVLETDEDLYEIHGGGFGTVKSRDDVARIMTLYFEKAGEPGATLLEGGEPFADAQARALGVIKRLLAEPGWHTALIAAHEGINRLILSWAVSGGLHAASAFEQDTACINMIDFDIVPQEDGQVGTEIARTIVKAVNITPYNYVKHGMNMTSLEAIFSREPA</sequence>
<dbReference type="InterPro" id="IPR050275">
    <property type="entry name" value="PGM_Phosphatase"/>
</dbReference>
<dbReference type="Gene3D" id="3.40.50.1240">
    <property type="entry name" value="Phosphoglycerate mutase-like"/>
    <property type="match status" value="1"/>
</dbReference>
<dbReference type="EMBL" id="BBIO01000002">
    <property type="protein sequence ID" value="GAK43940.1"/>
    <property type="molecule type" value="Genomic_DNA"/>
</dbReference>
<reference evidence="1 2" key="1">
    <citation type="submission" date="2014-07" db="EMBL/GenBank/DDBJ databases">
        <title>Tepidicaulis marinum gen. nov., sp. nov., a novel marine bacterium denitrifying nitrate to nitrous oxide strictly under microaerobic conditions.</title>
        <authorList>
            <person name="Takeuchi M."/>
            <person name="Yamagishi T."/>
            <person name="Kamagata Y."/>
            <person name="Oshima K."/>
            <person name="Hattori M."/>
            <person name="Katayama T."/>
            <person name="Hanada S."/>
            <person name="Tamaki H."/>
            <person name="Marumo K."/>
            <person name="Maeda H."/>
            <person name="Nedachi M."/>
            <person name="Iwasaki W."/>
            <person name="Suwa Y."/>
            <person name="Sakata S."/>
        </authorList>
    </citation>
    <scope>NUCLEOTIDE SEQUENCE [LARGE SCALE GENOMIC DNA]</scope>
    <source>
        <strain evidence="1 2">MA2</strain>
    </source>
</reference>
<keyword evidence="2" id="KW-1185">Reference proteome</keyword>
<gene>
    <name evidence="1" type="ORF">M2A_0439</name>
</gene>
<dbReference type="InterPro" id="IPR029033">
    <property type="entry name" value="His_PPase_superfam"/>
</dbReference>
<dbReference type="GO" id="GO:0016791">
    <property type="term" value="F:phosphatase activity"/>
    <property type="evidence" value="ECO:0007669"/>
    <property type="project" value="TreeGrafter"/>
</dbReference>
<dbReference type="eggNOG" id="COG0406">
    <property type="taxonomic scope" value="Bacteria"/>
</dbReference>
<dbReference type="SUPFAM" id="SSF53254">
    <property type="entry name" value="Phosphoglycerate mutase-like"/>
    <property type="match status" value="1"/>
</dbReference>
<dbReference type="PANTHER" id="PTHR48100:SF59">
    <property type="entry name" value="ADENOSYLCOBALAMIN_ALPHA-RIBAZOLE PHOSPHATASE"/>
    <property type="match status" value="1"/>
</dbReference>
<evidence type="ECO:0000313" key="2">
    <source>
        <dbReference type="Proteomes" id="UP000028702"/>
    </source>
</evidence>
<proteinExistence type="predicted"/>
<dbReference type="RefSeq" id="WP_045442469.1">
    <property type="nucleotide sequence ID" value="NZ_BBIO01000002.1"/>
</dbReference>
<dbReference type="STRING" id="1333998.M2A_0439"/>